<dbReference type="Proteomes" id="UP000306113">
    <property type="component" value="Unassembled WGS sequence"/>
</dbReference>
<dbReference type="AlphaFoldDB" id="A0A4S3M902"/>
<sequence>MSTKPDFPERWRTMPDEKRAIFLQAVQGCGRLTEEQINAFPQVKALKGIMNCLVDCDDKYEAAANAGPSDTPNVEAGKMAIRMALRQHCSLCTA</sequence>
<accession>A0A4S3M902</accession>
<name>A0A4S3M902_9RHOB</name>
<protein>
    <submittedName>
        <fullName evidence="1">Uncharacterized protein</fullName>
    </submittedName>
</protein>
<evidence type="ECO:0000313" key="1">
    <source>
        <dbReference type="EMBL" id="THD73506.1"/>
    </source>
</evidence>
<keyword evidence="2" id="KW-1185">Reference proteome</keyword>
<organism evidence="1 2">
    <name type="scientific">Thalassobius vesicularis</name>
    <dbReference type="NCBI Taxonomy" id="1294297"/>
    <lineage>
        <taxon>Bacteria</taxon>
        <taxon>Pseudomonadati</taxon>
        <taxon>Pseudomonadota</taxon>
        <taxon>Alphaproteobacteria</taxon>
        <taxon>Rhodobacterales</taxon>
        <taxon>Roseobacteraceae</taxon>
        <taxon>Thalassovita</taxon>
    </lineage>
</organism>
<comment type="caution">
    <text evidence="1">The sequence shown here is derived from an EMBL/GenBank/DDBJ whole genome shotgun (WGS) entry which is preliminary data.</text>
</comment>
<dbReference type="EMBL" id="SSMD01000005">
    <property type="protein sequence ID" value="THD73506.1"/>
    <property type="molecule type" value="Genomic_DNA"/>
</dbReference>
<proteinExistence type="predicted"/>
<dbReference type="RefSeq" id="WP_136339637.1">
    <property type="nucleotide sequence ID" value="NZ_SSMD01000005.1"/>
</dbReference>
<reference evidence="1 2" key="1">
    <citation type="submission" date="2019-04" db="EMBL/GenBank/DDBJ databases">
        <title>Draft genome sequence of Youngimonas vesicularis.</title>
        <authorList>
            <person name="Hameed A."/>
        </authorList>
    </citation>
    <scope>NUCLEOTIDE SEQUENCE [LARGE SCALE GENOMIC DNA]</scope>
    <source>
        <strain evidence="1 2">CC-AMW-E</strain>
    </source>
</reference>
<evidence type="ECO:0000313" key="2">
    <source>
        <dbReference type="Proteomes" id="UP000306113"/>
    </source>
</evidence>
<gene>
    <name evidence="1" type="ORF">E7681_12510</name>
</gene>